<dbReference type="SMART" id="SM00028">
    <property type="entry name" value="TPR"/>
    <property type="match status" value="4"/>
</dbReference>
<dbReference type="Pfam" id="PF13424">
    <property type="entry name" value="TPR_12"/>
    <property type="match status" value="1"/>
</dbReference>
<dbReference type="Proteomes" id="UP000007939">
    <property type="component" value="Chromosome"/>
</dbReference>
<dbReference type="KEGG" id="scc:Spico_0878"/>
<reference evidence="2" key="1">
    <citation type="submission" date="2011-04" db="EMBL/GenBank/DDBJ databases">
        <title>The complete genome of Spirochaeta coccoides DSM 17374.</title>
        <authorList>
            <person name="Lucas S."/>
            <person name="Copeland A."/>
            <person name="Lapidus A."/>
            <person name="Bruce D."/>
            <person name="Goodwin L."/>
            <person name="Pitluck S."/>
            <person name="Peters L."/>
            <person name="Kyrpides N."/>
            <person name="Mavromatis K."/>
            <person name="Pagani I."/>
            <person name="Ivanova N."/>
            <person name="Ovchinnikova G."/>
            <person name="Lu M."/>
            <person name="Detter J.C."/>
            <person name="Tapia R."/>
            <person name="Han C."/>
            <person name="Land M."/>
            <person name="Hauser L."/>
            <person name="Markowitz V."/>
            <person name="Cheng J.-F."/>
            <person name="Hugenholtz P."/>
            <person name="Woyke T."/>
            <person name="Wu D."/>
            <person name="Spring S."/>
            <person name="Schroeder M."/>
            <person name="Brambilla E."/>
            <person name="Klenk H.-P."/>
            <person name="Eisen J.A."/>
        </authorList>
    </citation>
    <scope>NUCLEOTIDE SEQUENCE [LARGE SCALE GENOMIC DNA]</scope>
    <source>
        <strain evidence="2">ATCC BAA-1237 / DSM 17374 / SPN1</strain>
    </source>
</reference>
<dbReference type="InterPro" id="IPR011990">
    <property type="entry name" value="TPR-like_helical_dom_sf"/>
</dbReference>
<dbReference type="PANTHER" id="PTHR46082:SF6">
    <property type="entry name" value="AAA+ ATPASE DOMAIN-CONTAINING PROTEIN-RELATED"/>
    <property type="match status" value="1"/>
</dbReference>
<dbReference type="PANTHER" id="PTHR46082">
    <property type="entry name" value="ATP/GTP-BINDING PROTEIN-RELATED"/>
    <property type="match status" value="1"/>
</dbReference>
<dbReference type="RefSeq" id="WP_013739498.1">
    <property type="nucleotide sequence ID" value="NC_015436.1"/>
</dbReference>
<dbReference type="HOGENOM" id="CLU_990093_0_0_12"/>
<accession>F4GHY9</accession>
<dbReference type="SUPFAM" id="SSF48452">
    <property type="entry name" value="TPR-like"/>
    <property type="match status" value="2"/>
</dbReference>
<dbReference type="AlphaFoldDB" id="F4GHY9"/>
<sequence length="281" mass="31477">MKNTPHVFLDRNNNITDPKLFAQLQQQQLWRMQEKVALFNALGPEHPGTIDAMLRLADLKTQLQDFDEALTLTKEAYELRSRVFGTKDKETQEAYISLADAYLNDGNPVQAKKIAQEILTNSNALDLDDFLMELDAKEILADAHQDLKEFSSETRVRRELVADMEQIYGPNHPDTVMSVGTLAASLQGNGQPLQAIPLYQRVLEQMKAEQDFTSMVEILIALSLCYQENGQKDQALENAREAVHLSRNLLGDSNESTMNALKNLAEISMNGESPTPAGIML</sequence>
<evidence type="ECO:0000313" key="2">
    <source>
        <dbReference type="Proteomes" id="UP000007939"/>
    </source>
</evidence>
<evidence type="ECO:0000313" key="1">
    <source>
        <dbReference type="EMBL" id="AEC02102.1"/>
    </source>
</evidence>
<protein>
    <recommendedName>
        <fullName evidence="3">Tetratricopeptide TPR_1 repeat-containing protein</fullName>
    </recommendedName>
</protein>
<proteinExistence type="predicted"/>
<dbReference type="EMBL" id="CP002659">
    <property type="protein sequence ID" value="AEC02102.1"/>
    <property type="molecule type" value="Genomic_DNA"/>
</dbReference>
<reference evidence="1 2" key="2">
    <citation type="journal article" date="2012" name="Stand. Genomic Sci.">
        <title>Complete genome sequence of the termite hindgut bacterium Spirochaeta coccoides type strain (SPN1(T)), reclassification in the genus Sphaerochaeta as Sphaerochaeta coccoides comb. nov. and emendations of the family Spirochaetaceae and the genus Sphaerochaeta.</title>
        <authorList>
            <person name="Abt B."/>
            <person name="Han C."/>
            <person name="Scheuner C."/>
            <person name="Lu M."/>
            <person name="Lapidus A."/>
            <person name="Nolan M."/>
            <person name="Lucas S."/>
            <person name="Hammon N."/>
            <person name="Deshpande S."/>
            <person name="Cheng J.F."/>
            <person name="Tapia R."/>
            <person name="Goodwin L.A."/>
            <person name="Pitluck S."/>
            <person name="Liolios K."/>
            <person name="Pagani I."/>
            <person name="Ivanova N."/>
            <person name="Mavromatis K."/>
            <person name="Mikhailova N."/>
            <person name="Huntemann M."/>
            <person name="Pati A."/>
            <person name="Chen A."/>
            <person name="Palaniappan K."/>
            <person name="Land M."/>
            <person name="Hauser L."/>
            <person name="Brambilla E.M."/>
            <person name="Rohde M."/>
            <person name="Spring S."/>
            <person name="Gronow S."/>
            <person name="Goker M."/>
            <person name="Woyke T."/>
            <person name="Bristow J."/>
            <person name="Eisen J.A."/>
            <person name="Markowitz V."/>
            <person name="Hugenholtz P."/>
            <person name="Kyrpides N.C."/>
            <person name="Klenk H.P."/>
            <person name="Detter J.C."/>
        </authorList>
    </citation>
    <scope>NUCLEOTIDE SEQUENCE [LARGE SCALE GENOMIC DNA]</scope>
    <source>
        <strain evidence="2">ATCC BAA-1237 / DSM 17374 / SPN1</strain>
    </source>
</reference>
<gene>
    <name evidence="1" type="ordered locus">Spico_0878</name>
</gene>
<evidence type="ECO:0008006" key="3">
    <source>
        <dbReference type="Google" id="ProtNLM"/>
    </source>
</evidence>
<keyword evidence="2" id="KW-1185">Reference proteome</keyword>
<dbReference type="InterPro" id="IPR053137">
    <property type="entry name" value="NLR-like"/>
</dbReference>
<dbReference type="Pfam" id="PF13374">
    <property type="entry name" value="TPR_10"/>
    <property type="match status" value="1"/>
</dbReference>
<name>F4GHY9_PARC1</name>
<organism evidence="1 2">
    <name type="scientific">Parasphaerochaeta coccoides (strain ATCC BAA-1237 / DSM 17374 / SPN1)</name>
    <name type="common">Sphaerochaeta coccoides</name>
    <dbReference type="NCBI Taxonomy" id="760011"/>
    <lineage>
        <taxon>Bacteria</taxon>
        <taxon>Pseudomonadati</taxon>
        <taxon>Spirochaetota</taxon>
        <taxon>Spirochaetia</taxon>
        <taxon>Spirochaetales</taxon>
        <taxon>Sphaerochaetaceae</taxon>
        <taxon>Parasphaerochaeta</taxon>
    </lineage>
</organism>
<dbReference type="Gene3D" id="1.25.40.10">
    <property type="entry name" value="Tetratricopeptide repeat domain"/>
    <property type="match status" value="2"/>
</dbReference>
<dbReference type="InterPro" id="IPR019734">
    <property type="entry name" value="TPR_rpt"/>
</dbReference>
<dbReference type="eggNOG" id="COG0457">
    <property type="taxonomic scope" value="Bacteria"/>
</dbReference>
<dbReference type="STRING" id="760011.Spico_0878"/>